<dbReference type="AlphaFoldDB" id="A0A7W7NYC8"/>
<dbReference type="EMBL" id="JACHLI010000001">
    <property type="protein sequence ID" value="MBB4861563.1"/>
    <property type="molecule type" value="Genomic_DNA"/>
</dbReference>
<dbReference type="RefSeq" id="WP_184585821.1">
    <property type="nucleotide sequence ID" value="NZ_JACHLI010000001.1"/>
</dbReference>
<keyword evidence="1" id="KW-0472">Membrane</keyword>
<feature type="transmembrane region" description="Helical" evidence="1">
    <location>
        <begin position="38"/>
        <end position="57"/>
    </location>
</feature>
<comment type="caution">
    <text evidence="2">The sequence shown here is derived from an EMBL/GenBank/DDBJ whole genome shotgun (WGS) entry which is preliminary data.</text>
</comment>
<evidence type="ECO:0000256" key="1">
    <source>
        <dbReference type="SAM" id="Phobius"/>
    </source>
</evidence>
<evidence type="ECO:0000313" key="3">
    <source>
        <dbReference type="Proteomes" id="UP000566995"/>
    </source>
</evidence>
<sequence>MNELIKAKEKLAEYRLRTAALLLVTFSLFWGFTETEKGDTACLVAMLGFFVFAYMTARSYDLVGSKAIEVSHLRAKERAREMLKELVTTVGDRTWVGADLVVAREYDINDGNVHFVCWNTEGAWCVVTAHFSIHQKLIRLTLEPISEKCGNDMAAGGKLSISQK</sequence>
<protein>
    <submittedName>
        <fullName evidence="2">Uncharacterized protein</fullName>
    </submittedName>
</protein>
<gene>
    <name evidence="2" type="ORF">HNP46_000374</name>
</gene>
<dbReference type="Proteomes" id="UP000566995">
    <property type="component" value="Unassembled WGS sequence"/>
</dbReference>
<proteinExistence type="predicted"/>
<evidence type="ECO:0000313" key="2">
    <source>
        <dbReference type="EMBL" id="MBB4861563.1"/>
    </source>
</evidence>
<name>A0A7W7NYC8_PSENT</name>
<keyword evidence="1" id="KW-0812">Transmembrane</keyword>
<accession>A0A7W7NYC8</accession>
<organism evidence="2 3">
    <name type="scientific">Pseudomonas nitroreducens</name>
    <dbReference type="NCBI Taxonomy" id="46680"/>
    <lineage>
        <taxon>Bacteria</taxon>
        <taxon>Pseudomonadati</taxon>
        <taxon>Pseudomonadota</taxon>
        <taxon>Gammaproteobacteria</taxon>
        <taxon>Pseudomonadales</taxon>
        <taxon>Pseudomonadaceae</taxon>
        <taxon>Pseudomonas</taxon>
    </lineage>
</organism>
<keyword evidence="1" id="KW-1133">Transmembrane helix</keyword>
<feature type="transmembrane region" description="Helical" evidence="1">
    <location>
        <begin position="14"/>
        <end position="32"/>
    </location>
</feature>
<reference evidence="2 3" key="1">
    <citation type="submission" date="2020-08" db="EMBL/GenBank/DDBJ databases">
        <title>Functional genomics of gut bacteria from endangered species of beetles.</title>
        <authorList>
            <person name="Carlos-Shanley C."/>
        </authorList>
    </citation>
    <scope>NUCLEOTIDE SEQUENCE [LARGE SCALE GENOMIC DNA]</scope>
    <source>
        <strain evidence="2 3">S00179</strain>
    </source>
</reference>